<name>A0ABV3PZ27_9BACL</name>
<reference evidence="3 4" key="1">
    <citation type="journal article" date="1979" name="Int. J. Syst. Evol. Microbiol.">
        <title>Bacillus globisporus subsp. marinus subsp. nov.</title>
        <authorList>
            <person name="Liu H."/>
        </authorList>
    </citation>
    <scope>NUCLEOTIDE SEQUENCE [LARGE SCALE GENOMIC DNA]</scope>
    <source>
        <strain evidence="3 4">DSM 1297</strain>
    </source>
</reference>
<dbReference type="Pfam" id="PF21999">
    <property type="entry name" value="IMS_HHH_1"/>
    <property type="match status" value="1"/>
</dbReference>
<evidence type="ECO:0000313" key="3">
    <source>
        <dbReference type="EMBL" id="MEW9500290.1"/>
    </source>
</evidence>
<evidence type="ECO:0000313" key="4">
    <source>
        <dbReference type="Proteomes" id="UP001556040"/>
    </source>
</evidence>
<dbReference type="EMBL" id="JBFMIA010000001">
    <property type="protein sequence ID" value="MEW9500290.1"/>
    <property type="molecule type" value="Genomic_DNA"/>
</dbReference>
<dbReference type="SUPFAM" id="SSF56672">
    <property type="entry name" value="DNA/RNA polymerases"/>
    <property type="match status" value="1"/>
</dbReference>
<dbReference type="PANTHER" id="PTHR11076">
    <property type="entry name" value="DNA REPAIR POLYMERASE UMUC / TRANSFERASE FAMILY MEMBER"/>
    <property type="match status" value="1"/>
</dbReference>
<organism evidence="3 4">
    <name type="scientific">Jeotgalibacillus marinus</name>
    <dbReference type="NCBI Taxonomy" id="86667"/>
    <lineage>
        <taxon>Bacteria</taxon>
        <taxon>Bacillati</taxon>
        <taxon>Bacillota</taxon>
        <taxon>Bacilli</taxon>
        <taxon>Bacillales</taxon>
        <taxon>Caryophanaceae</taxon>
        <taxon>Jeotgalibacillus</taxon>
    </lineage>
</organism>
<dbReference type="PROSITE" id="PS50173">
    <property type="entry name" value="UMUC"/>
    <property type="match status" value="1"/>
</dbReference>
<accession>A0ABV3PZ27</accession>
<dbReference type="InterPro" id="IPR050116">
    <property type="entry name" value="DNA_polymerase-Y"/>
</dbReference>
<feature type="domain" description="UmuC" evidence="2">
    <location>
        <begin position="12"/>
        <end position="199"/>
    </location>
</feature>
<evidence type="ECO:0000259" key="2">
    <source>
        <dbReference type="PROSITE" id="PS50173"/>
    </source>
</evidence>
<evidence type="ECO:0000256" key="1">
    <source>
        <dbReference type="ARBA" id="ARBA00010945"/>
    </source>
</evidence>
<dbReference type="InterPro" id="IPR001126">
    <property type="entry name" value="UmuC"/>
</dbReference>
<dbReference type="Gene3D" id="3.30.70.270">
    <property type="match status" value="1"/>
</dbReference>
<dbReference type="PANTHER" id="PTHR11076:SF35">
    <property type="entry name" value="DNA REPAIR PROTEIN HOMOLOG YOBH"/>
    <property type="match status" value="1"/>
</dbReference>
<dbReference type="Gene3D" id="3.40.1170.60">
    <property type="match status" value="1"/>
</dbReference>
<dbReference type="InterPro" id="IPR043502">
    <property type="entry name" value="DNA/RNA_pol_sf"/>
</dbReference>
<dbReference type="RefSeq" id="WP_367777570.1">
    <property type="nucleotide sequence ID" value="NZ_JBFMIA010000001.1"/>
</dbReference>
<sequence length="424" mass="48385">MIDYGTMPKHQILCVDMRSFYASCTAVELGQDPLTCRIAIVGDEKQKGSVILAASPRLKKEFGIRTGSRLHELPSDERIELREPNMKQYLRISTEITKLFHRYVPKESIHIYSVDESFLKIDGTNGLWGDAWEVARHITDDMTREFGLSCAVGIGPNMLMSKLCLDIEAKRKGIAEWKYDEVKTKLWPISPLSTMWGIGRRMEKRLNRMGIFSVGDLAQHSLERLEGEFGVMGNQLYHHAHGIDLSEIGAPIMDGQISFGRSQILLRDYTELHEIEHVLLEMCEEVARRTRQHHLAARTLHLGVGYSHLATADSFHRSRSLHEPTAITMELYRLCLELLRENLQPQPVRKISISLTNLVPDHSLQMDLFNPNRDRQHKLGYTMDAVRERYGSASLLRAISYTKAGTSRRRATLIGGHKSTERKV</sequence>
<dbReference type="InterPro" id="IPR036775">
    <property type="entry name" value="DNA_pol_Y-fam_lit_finger_sf"/>
</dbReference>
<gene>
    <name evidence="3" type="ORF">AB1471_00575</name>
</gene>
<dbReference type="InterPro" id="IPR017961">
    <property type="entry name" value="DNA_pol_Y-fam_little_finger"/>
</dbReference>
<dbReference type="Pfam" id="PF00817">
    <property type="entry name" value="IMS"/>
    <property type="match status" value="1"/>
</dbReference>
<dbReference type="InterPro" id="IPR053848">
    <property type="entry name" value="IMS_HHH_1"/>
</dbReference>
<keyword evidence="4" id="KW-1185">Reference proteome</keyword>
<dbReference type="Gene3D" id="1.10.150.20">
    <property type="entry name" value="5' to 3' exonuclease, C-terminal subdomain"/>
    <property type="match status" value="1"/>
</dbReference>
<dbReference type="Gene3D" id="3.30.1490.100">
    <property type="entry name" value="DNA polymerase, Y-family, little finger domain"/>
    <property type="match status" value="1"/>
</dbReference>
<dbReference type="Pfam" id="PF11799">
    <property type="entry name" value="IMS_C"/>
    <property type="match status" value="1"/>
</dbReference>
<comment type="similarity">
    <text evidence="1">Belongs to the DNA polymerase type-Y family.</text>
</comment>
<dbReference type="Proteomes" id="UP001556040">
    <property type="component" value="Unassembled WGS sequence"/>
</dbReference>
<dbReference type="CDD" id="cd01700">
    <property type="entry name" value="PolY_Pol_V_umuC"/>
    <property type="match status" value="1"/>
</dbReference>
<protein>
    <submittedName>
        <fullName evidence="3">UV damage repair protein UvrX</fullName>
    </submittedName>
</protein>
<comment type="caution">
    <text evidence="3">The sequence shown here is derived from an EMBL/GenBank/DDBJ whole genome shotgun (WGS) entry which is preliminary data.</text>
</comment>
<dbReference type="InterPro" id="IPR043128">
    <property type="entry name" value="Rev_trsase/Diguanyl_cyclase"/>
</dbReference>
<dbReference type="SUPFAM" id="SSF100879">
    <property type="entry name" value="Lesion bypass DNA polymerase (Y-family), little finger domain"/>
    <property type="match status" value="1"/>
</dbReference>
<proteinExistence type="inferred from homology"/>